<evidence type="ECO:0000313" key="2">
    <source>
        <dbReference type="EMBL" id="OXC74933.1"/>
    </source>
</evidence>
<comment type="caution">
    <text evidence="2">The sequence shown here is derived from an EMBL/GenBank/DDBJ whole genome shotgun (WGS) entry which is preliminary data.</text>
</comment>
<dbReference type="InterPro" id="IPR015995">
    <property type="entry name" value="MlrC_N"/>
</dbReference>
<organism evidence="2 3">
    <name type="scientific">Caballeronia sordidicola</name>
    <name type="common">Burkholderia sordidicola</name>
    <dbReference type="NCBI Taxonomy" id="196367"/>
    <lineage>
        <taxon>Bacteria</taxon>
        <taxon>Pseudomonadati</taxon>
        <taxon>Pseudomonadota</taxon>
        <taxon>Betaproteobacteria</taxon>
        <taxon>Burkholderiales</taxon>
        <taxon>Burkholderiaceae</taxon>
        <taxon>Caballeronia</taxon>
    </lineage>
</organism>
<sequence length="123" mass="13314">MSTVEKRVAHAEASAATRDLGGRQCVGARERRRVGEIIAAINAGGFDAIYLDLRGAMVTEQHDDAEGEFPNACAGVSAIAYRWSSHGIFMRTSPRTCSSMPTPSWHTGPILTSTWRVPANVLR</sequence>
<accession>A0A226WV08</accession>
<evidence type="ECO:0000313" key="3">
    <source>
        <dbReference type="Proteomes" id="UP000214720"/>
    </source>
</evidence>
<protein>
    <recommendedName>
        <fullName evidence="1">Microcystin LR degradation protein MlrC N-terminal domain-containing protein</fullName>
    </recommendedName>
</protein>
<dbReference type="AlphaFoldDB" id="A0A226WV08"/>
<proteinExistence type="predicted"/>
<gene>
    <name evidence="2" type="ORF">BSU04_29465</name>
</gene>
<feature type="domain" description="Microcystin LR degradation protein MlrC N-terminal" evidence="1">
    <location>
        <begin position="34"/>
        <end position="69"/>
    </location>
</feature>
<evidence type="ECO:0000259" key="1">
    <source>
        <dbReference type="Pfam" id="PF07364"/>
    </source>
</evidence>
<dbReference type="EMBL" id="MTHB01000198">
    <property type="protein sequence ID" value="OXC74933.1"/>
    <property type="molecule type" value="Genomic_DNA"/>
</dbReference>
<dbReference type="Proteomes" id="UP000214720">
    <property type="component" value="Unassembled WGS sequence"/>
</dbReference>
<name>A0A226WV08_CABSO</name>
<dbReference type="Pfam" id="PF07364">
    <property type="entry name" value="DUF1485"/>
    <property type="match status" value="1"/>
</dbReference>
<reference evidence="3" key="1">
    <citation type="submission" date="2017-01" db="EMBL/GenBank/DDBJ databases">
        <title>Genome Analysis of Deinococcus marmoris KOPRI26562.</title>
        <authorList>
            <person name="Kim J.H."/>
            <person name="Oh H.-M."/>
        </authorList>
    </citation>
    <scope>NUCLEOTIDE SEQUENCE [LARGE SCALE GENOMIC DNA]</scope>
    <source>
        <strain evidence="3">PAMC 26633</strain>
    </source>
</reference>